<evidence type="ECO:0000256" key="5">
    <source>
        <dbReference type="ARBA" id="ARBA00022692"/>
    </source>
</evidence>
<evidence type="ECO:0000256" key="2">
    <source>
        <dbReference type="ARBA" id="ARBA00006228"/>
    </source>
</evidence>
<comment type="subcellular location">
    <subcellularLocation>
        <location evidence="1">Cell membrane</location>
        <topology evidence="1">Multi-pass membrane protein</topology>
    </subcellularLocation>
</comment>
<keyword evidence="4" id="KW-1003">Cell membrane</keyword>
<organism evidence="9 10">
    <name type="scientific">Parablautia muri</name>
    <dbReference type="NCBI Taxonomy" id="2320879"/>
    <lineage>
        <taxon>Bacteria</taxon>
        <taxon>Bacillati</taxon>
        <taxon>Bacillota</taxon>
        <taxon>Clostridia</taxon>
        <taxon>Lachnospirales</taxon>
        <taxon>Lachnospiraceae</taxon>
        <taxon>Parablautia</taxon>
    </lineage>
</organism>
<evidence type="ECO:0000256" key="7">
    <source>
        <dbReference type="ARBA" id="ARBA00023136"/>
    </source>
</evidence>
<evidence type="ECO:0000256" key="1">
    <source>
        <dbReference type="ARBA" id="ARBA00004651"/>
    </source>
</evidence>
<sequence length="154" mass="17774">MYLIFFFIWIIFNGQFTLEIAAFGIVIAGGIYWFICKFLNYNPKMDMILVKKLFQILHYLFVLIIEIIKANFTVVKMIMSSKYEIEPVVIKFRANLKTKPARILLANSITLTPGTITVSLSNDEYMVHCLDKSLAQGIDSSIFVELLEKMERMG</sequence>
<dbReference type="RefSeq" id="WP_160558153.1">
    <property type="nucleotide sequence ID" value="NZ_QZDT01000001.1"/>
</dbReference>
<keyword evidence="3" id="KW-0050">Antiport</keyword>
<dbReference type="GO" id="GO:0015297">
    <property type="term" value="F:antiporter activity"/>
    <property type="evidence" value="ECO:0007669"/>
    <property type="project" value="UniProtKB-KW"/>
</dbReference>
<feature type="transmembrane region" description="Helical" evidence="8">
    <location>
        <begin position="6"/>
        <end position="35"/>
    </location>
</feature>
<dbReference type="OrthoDB" id="9800498at2"/>
<evidence type="ECO:0000256" key="6">
    <source>
        <dbReference type="ARBA" id="ARBA00022989"/>
    </source>
</evidence>
<evidence type="ECO:0000256" key="3">
    <source>
        <dbReference type="ARBA" id="ARBA00022449"/>
    </source>
</evidence>
<accession>A0A9X5BCA1</accession>
<dbReference type="PANTHER" id="PTHR34584:SF1">
    <property type="entry name" value="NA(+)_H(+) ANTIPORTER SUBUNIT E1"/>
    <property type="match status" value="1"/>
</dbReference>
<keyword evidence="3" id="KW-0813">Transport</keyword>
<keyword evidence="5 8" id="KW-0812">Transmembrane</keyword>
<feature type="transmembrane region" description="Helical" evidence="8">
    <location>
        <begin position="56"/>
        <end position="79"/>
    </location>
</feature>
<dbReference type="GO" id="GO:0008324">
    <property type="term" value="F:monoatomic cation transmembrane transporter activity"/>
    <property type="evidence" value="ECO:0007669"/>
    <property type="project" value="InterPro"/>
</dbReference>
<dbReference type="Proteomes" id="UP001154420">
    <property type="component" value="Unassembled WGS sequence"/>
</dbReference>
<gene>
    <name evidence="9" type="ORF">D5281_00205</name>
</gene>
<dbReference type="InterPro" id="IPR002758">
    <property type="entry name" value="Cation_antiport_E"/>
</dbReference>
<protein>
    <submittedName>
        <fullName evidence="9">Sodium:proton antiporter</fullName>
    </submittedName>
</protein>
<evidence type="ECO:0000256" key="8">
    <source>
        <dbReference type="SAM" id="Phobius"/>
    </source>
</evidence>
<dbReference type="GO" id="GO:0005886">
    <property type="term" value="C:plasma membrane"/>
    <property type="evidence" value="ECO:0007669"/>
    <property type="project" value="UniProtKB-SubCell"/>
</dbReference>
<dbReference type="PANTHER" id="PTHR34584">
    <property type="entry name" value="NA(+)/H(+) ANTIPORTER SUBUNIT E1"/>
    <property type="match status" value="1"/>
</dbReference>
<comment type="similarity">
    <text evidence="2">Belongs to the CPA3 antiporters (TC 2.A.63) subunit E family.</text>
</comment>
<evidence type="ECO:0000313" key="9">
    <source>
        <dbReference type="EMBL" id="NBJ91049.1"/>
    </source>
</evidence>
<reference evidence="9" key="1">
    <citation type="submission" date="2018-09" db="EMBL/GenBank/DDBJ databases">
        <title>Murine metabolic-syndrome-specific gut microbial biobank.</title>
        <authorList>
            <person name="Liu C."/>
        </authorList>
    </citation>
    <scope>NUCLEOTIDE SEQUENCE</scope>
    <source>
        <strain evidence="9">D42-62</strain>
    </source>
</reference>
<dbReference type="Pfam" id="PF01899">
    <property type="entry name" value="MNHE"/>
    <property type="match status" value="1"/>
</dbReference>
<evidence type="ECO:0000256" key="4">
    <source>
        <dbReference type="ARBA" id="ARBA00022475"/>
    </source>
</evidence>
<dbReference type="PIRSF" id="PIRSF019239">
    <property type="entry name" value="MrpE"/>
    <property type="match status" value="1"/>
</dbReference>
<keyword evidence="10" id="KW-1185">Reference proteome</keyword>
<keyword evidence="6 8" id="KW-1133">Transmembrane helix</keyword>
<dbReference type="AlphaFoldDB" id="A0A9X5BCA1"/>
<keyword evidence="7 8" id="KW-0472">Membrane</keyword>
<name>A0A9X5BCA1_9FIRM</name>
<comment type="caution">
    <text evidence="9">The sequence shown here is derived from an EMBL/GenBank/DDBJ whole genome shotgun (WGS) entry which is preliminary data.</text>
</comment>
<evidence type="ECO:0000313" key="10">
    <source>
        <dbReference type="Proteomes" id="UP001154420"/>
    </source>
</evidence>
<dbReference type="EMBL" id="QZDT01000001">
    <property type="protein sequence ID" value="NBJ91049.1"/>
    <property type="molecule type" value="Genomic_DNA"/>
</dbReference>
<proteinExistence type="inferred from homology"/>